<dbReference type="InterPro" id="IPR014756">
    <property type="entry name" value="Ig_E-set"/>
</dbReference>
<feature type="region of interest" description="Disordered" evidence="2">
    <location>
        <begin position="1"/>
        <end position="32"/>
    </location>
</feature>
<dbReference type="InterPro" id="IPR037293">
    <property type="entry name" value="Gal_Oxidase_central_sf"/>
</dbReference>
<dbReference type="InterPro" id="IPR015202">
    <property type="entry name" value="GO-like_E_set"/>
</dbReference>
<dbReference type="SUPFAM" id="SSF81296">
    <property type="entry name" value="E set domains"/>
    <property type="match status" value="1"/>
</dbReference>
<dbReference type="Gene3D" id="2.60.40.10">
    <property type="entry name" value="Immunoglobulins"/>
    <property type="match status" value="1"/>
</dbReference>
<sequence>MPEAQVKPRTIPRPRRPLFAATTGTSPGHPSGLTVAPDPLRLTIDNVSEHPAPRRGVRLTLRAPYGATEPIEATVSSTRRCTVGLREDLSDQARAVVVTVREAEPAEVWVAPCEAGPPNEPGAHIDVGTDQGTTRAEVWIEPIGGQWLPAGFHNRKLDLVPRPPVPATHPETLPLDITSPTVNDVVMPSAMPPNLNLFPGVHLHGPAKRPQWKMLKPEGRTSVRRWYPSVTTLPDGRMLITSGSRNVFLGRPGIGNDPGAGYWDLINNDYEIYDPEKNVRGGRAMGRPYPDLIDDAALRKKLPRARLATYPAVFVLPKGDRETVLALVEMNRTWLYEYLPDRKPPLKRAPGWRTMAGRGSRSYPTAGSAVLLPFTDGDAAMRLFVVGGQHESRTEHRATERFGDGTATAEILRIDTAESLTKVGNWHYTKRPLRRPRLLCDATLLADGNVLISGGAEQGRCSRGNKGVYEAELFDTESEEFQPVASGTTDRRFHSTALLQPDGTVLKAGSTGGFEAERYFPAYLWRGPRPTVFSDGRLALTYDGEFTVTAKGANLSRPRLAIVRLGSPAHGSDTGQRFIWLQVTGYDERTGRVRAKAPKNPAAAPPGDYYFIVADDLKVPSEARIVRVGPGPK</sequence>
<dbReference type="InterPro" id="IPR011043">
    <property type="entry name" value="Gal_Oxase/kelch_b-propeller"/>
</dbReference>
<proteinExistence type="predicted"/>
<dbReference type="RefSeq" id="WP_136740444.1">
    <property type="nucleotide sequence ID" value="NZ_SUMB01000004.1"/>
</dbReference>
<keyword evidence="1" id="KW-0732">Signal</keyword>
<dbReference type="Pfam" id="PF09118">
    <property type="entry name" value="GO-like_E_set"/>
    <property type="match status" value="1"/>
</dbReference>
<reference evidence="5 6" key="1">
    <citation type="submission" date="2019-04" db="EMBL/GenBank/DDBJ databases">
        <title>Streptomyces piniterrae sp. nov., a heliquinomycin-producing actinomycete isolated from rhizosphere soil of Pinus yunnanensis.</title>
        <authorList>
            <person name="Zhuang X."/>
            <person name="Zhao J."/>
        </authorList>
    </citation>
    <scope>NUCLEOTIDE SEQUENCE [LARGE SCALE GENOMIC DNA]</scope>
    <source>
        <strain evidence="6">jys28</strain>
    </source>
</reference>
<dbReference type="AlphaFoldDB" id="A0A4U0NJY7"/>
<dbReference type="Gene3D" id="2.130.10.80">
    <property type="entry name" value="Galactose oxidase/kelch, beta-propeller"/>
    <property type="match status" value="1"/>
</dbReference>
<dbReference type="GO" id="GO:0005975">
    <property type="term" value="P:carbohydrate metabolic process"/>
    <property type="evidence" value="ECO:0007669"/>
    <property type="project" value="UniProtKB-ARBA"/>
</dbReference>
<dbReference type="PANTHER" id="PTHR32208">
    <property type="entry name" value="SECRETED PROTEIN-RELATED"/>
    <property type="match status" value="1"/>
</dbReference>
<dbReference type="InterPro" id="IPR009880">
    <property type="entry name" value="Glyoxal_oxidase_N"/>
</dbReference>
<dbReference type="PANTHER" id="PTHR32208:SF21">
    <property type="entry name" value="LOW QUALITY PROTEIN: ALDEHYDE OXIDASE GLOX-LIKE"/>
    <property type="match status" value="1"/>
</dbReference>
<evidence type="ECO:0000259" key="4">
    <source>
        <dbReference type="Pfam" id="PF09118"/>
    </source>
</evidence>
<evidence type="ECO:0000259" key="3">
    <source>
        <dbReference type="Pfam" id="PF07250"/>
    </source>
</evidence>
<feature type="domain" description="Glyoxal oxidase N-terminal" evidence="3">
    <location>
        <begin position="310"/>
        <end position="511"/>
    </location>
</feature>
<dbReference type="Proteomes" id="UP000308697">
    <property type="component" value="Unassembled WGS sequence"/>
</dbReference>
<keyword evidence="6" id="KW-1185">Reference proteome</keyword>
<dbReference type="SUPFAM" id="SSF50965">
    <property type="entry name" value="Galactose oxidase, central domain"/>
    <property type="match status" value="1"/>
</dbReference>
<protein>
    <submittedName>
        <fullName evidence="5">DUF1929 domain-containing protein</fullName>
    </submittedName>
</protein>
<accession>A0A4U0NJY7</accession>
<evidence type="ECO:0000256" key="1">
    <source>
        <dbReference type="ARBA" id="ARBA00022729"/>
    </source>
</evidence>
<dbReference type="OrthoDB" id="535891at2"/>
<name>A0A4U0NJY7_9ACTN</name>
<dbReference type="Pfam" id="PF07250">
    <property type="entry name" value="Glyoxal_oxid_N"/>
    <property type="match status" value="1"/>
</dbReference>
<gene>
    <name evidence="5" type="ORF">FCH28_15520</name>
</gene>
<organism evidence="5 6">
    <name type="scientific">Streptomyces piniterrae</name>
    <dbReference type="NCBI Taxonomy" id="2571125"/>
    <lineage>
        <taxon>Bacteria</taxon>
        <taxon>Bacillati</taxon>
        <taxon>Actinomycetota</taxon>
        <taxon>Actinomycetes</taxon>
        <taxon>Kitasatosporales</taxon>
        <taxon>Streptomycetaceae</taxon>
        <taxon>Streptomyces</taxon>
    </lineage>
</organism>
<evidence type="ECO:0000313" key="5">
    <source>
        <dbReference type="EMBL" id="TJZ54520.1"/>
    </source>
</evidence>
<dbReference type="EMBL" id="SUMB01000004">
    <property type="protein sequence ID" value="TJZ54520.1"/>
    <property type="molecule type" value="Genomic_DNA"/>
</dbReference>
<feature type="domain" description="Galactose oxidase-like Early set" evidence="4">
    <location>
        <begin position="529"/>
        <end position="628"/>
    </location>
</feature>
<dbReference type="InterPro" id="IPR013783">
    <property type="entry name" value="Ig-like_fold"/>
</dbReference>
<comment type="caution">
    <text evidence="5">The sequence shown here is derived from an EMBL/GenBank/DDBJ whole genome shotgun (WGS) entry which is preliminary data.</text>
</comment>
<evidence type="ECO:0000313" key="6">
    <source>
        <dbReference type="Proteomes" id="UP000308697"/>
    </source>
</evidence>
<evidence type="ECO:0000256" key="2">
    <source>
        <dbReference type="SAM" id="MobiDB-lite"/>
    </source>
</evidence>